<proteinExistence type="inferred from homology"/>
<evidence type="ECO:0000259" key="3">
    <source>
        <dbReference type="Pfam" id="PF08031"/>
    </source>
</evidence>
<dbReference type="HOGENOM" id="CLU_018354_4_0_1"/>
<protein>
    <recommendedName>
        <fullName evidence="3">Berberine/berberine-like domain-containing protein</fullName>
    </recommendedName>
</protein>
<dbReference type="GO" id="GO:0050660">
    <property type="term" value="F:flavin adenine dinucleotide binding"/>
    <property type="evidence" value="ECO:0007669"/>
    <property type="project" value="InterPro"/>
</dbReference>
<comment type="similarity">
    <text evidence="1">Belongs to the oxygen-dependent FAD-linked oxidoreductase family.</text>
</comment>
<keyword evidence="5" id="KW-1185">Reference proteome</keyword>
<dbReference type="SUPFAM" id="SSF56176">
    <property type="entry name" value="FAD-binding/transporter-associated domain-like"/>
    <property type="match status" value="1"/>
</dbReference>
<feature type="domain" description="Berberine/berberine-like" evidence="3">
    <location>
        <begin position="240"/>
        <end position="283"/>
    </location>
</feature>
<dbReference type="Pfam" id="PF08031">
    <property type="entry name" value="BBE"/>
    <property type="match status" value="1"/>
</dbReference>
<evidence type="ECO:0000256" key="1">
    <source>
        <dbReference type="ARBA" id="ARBA00005466"/>
    </source>
</evidence>
<dbReference type="Gene3D" id="3.40.462.20">
    <property type="match status" value="1"/>
</dbReference>
<dbReference type="Proteomes" id="UP000054018">
    <property type="component" value="Unassembled WGS sequence"/>
</dbReference>
<reference evidence="5" key="2">
    <citation type="submission" date="2015-01" db="EMBL/GenBank/DDBJ databases">
        <title>Evolutionary Origins and Diversification of the Mycorrhizal Mutualists.</title>
        <authorList>
            <consortium name="DOE Joint Genome Institute"/>
            <consortium name="Mycorrhizal Genomics Consortium"/>
            <person name="Kohler A."/>
            <person name="Kuo A."/>
            <person name="Nagy L.G."/>
            <person name="Floudas D."/>
            <person name="Copeland A."/>
            <person name="Barry K.W."/>
            <person name="Cichocki N."/>
            <person name="Veneault-Fourrey C."/>
            <person name="LaButti K."/>
            <person name="Lindquist E.A."/>
            <person name="Lipzen A."/>
            <person name="Lundell T."/>
            <person name="Morin E."/>
            <person name="Murat C."/>
            <person name="Riley R."/>
            <person name="Ohm R."/>
            <person name="Sun H."/>
            <person name="Tunlid A."/>
            <person name="Henrissat B."/>
            <person name="Grigoriev I.V."/>
            <person name="Hibbett D.S."/>
            <person name="Martin F."/>
        </authorList>
    </citation>
    <scope>NUCLEOTIDE SEQUENCE [LARGE SCALE GENOMIC DNA]</scope>
    <source>
        <strain evidence="5">441</strain>
    </source>
</reference>
<sequence length="296" mass="32737">MGVDNAIEMTVVTSTGAYLTVNNYQNPNLFWALRGGGGGTYGTVTSVTYRTYQQLPVVMYFVQANVTNATVMKELIGGVIHLQPNFTDDGWGGYGSFGNDNMSFFCINVNMSTAAANASTQLLTDYLLGLGAEGVSSVAGTYLFNSWYEWYTYIFGSTSQNGAKILYDCQASFNMIAGGKVSQIDPDSAGVNPAWRNAIVETTCGVSWQEGATAEEISGLTDQLKTWIKEMHDLTPQDGAYFNEASLYEIDWQYTFFGSHYAKLKEIKDKYDPYRLFVVAEGVGSEEWNEELTCRW</sequence>
<evidence type="ECO:0000256" key="2">
    <source>
        <dbReference type="ARBA" id="ARBA00023002"/>
    </source>
</evidence>
<organism evidence="4 5">
    <name type="scientific">Pisolithus microcarpus 441</name>
    <dbReference type="NCBI Taxonomy" id="765257"/>
    <lineage>
        <taxon>Eukaryota</taxon>
        <taxon>Fungi</taxon>
        <taxon>Dikarya</taxon>
        <taxon>Basidiomycota</taxon>
        <taxon>Agaricomycotina</taxon>
        <taxon>Agaricomycetes</taxon>
        <taxon>Agaricomycetidae</taxon>
        <taxon>Boletales</taxon>
        <taxon>Sclerodermatineae</taxon>
        <taxon>Pisolithaceae</taxon>
        <taxon>Pisolithus</taxon>
    </lineage>
</organism>
<accession>A0A0C9Z997</accession>
<gene>
    <name evidence="4" type="ORF">PISMIDRAFT_11571</name>
</gene>
<dbReference type="STRING" id="765257.A0A0C9Z997"/>
<dbReference type="PANTHER" id="PTHR13878:SF91">
    <property type="entry name" value="FAD BINDING DOMAIN PROTEIN (AFU_ORTHOLOGUE AFUA_6G12070)-RELATED"/>
    <property type="match status" value="1"/>
</dbReference>
<keyword evidence="2" id="KW-0560">Oxidoreductase</keyword>
<dbReference type="InterPro" id="IPR012951">
    <property type="entry name" value="BBE"/>
</dbReference>
<evidence type="ECO:0000313" key="4">
    <source>
        <dbReference type="EMBL" id="KIK22579.1"/>
    </source>
</evidence>
<dbReference type="Gene3D" id="3.30.465.10">
    <property type="match status" value="2"/>
</dbReference>
<dbReference type="PANTHER" id="PTHR13878">
    <property type="entry name" value="GULONOLACTONE OXIDASE"/>
    <property type="match status" value="1"/>
</dbReference>
<dbReference type="EMBL" id="KN833738">
    <property type="protein sequence ID" value="KIK22579.1"/>
    <property type="molecule type" value="Genomic_DNA"/>
</dbReference>
<dbReference type="AlphaFoldDB" id="A0A0C9Z997"/>
<dbReference type="InterPro" id="IPR036318">
    <property type="entry name" value="FAD-bd_PCMH-like_sf"/>
</dbReference>
<reference evidence="4 5" key="1">
    <citation type="submission" date="2014-04" db="EMBL/GenBank/DDBJ databases">
        <authorList>
            <consortium name="DOE Joint Genome Institute"/>
            <person name="Kuo A."/>
            <person name="Kohler A."/>
            <person name="Costa M.D."/>
            <person name="Nagy L.G."/>
            <person name="Floudas D."/>
            <person name="Copeland A."/>
            <person name="Barry K.W."/>
            <person name="Cichocki N."/>
            <person name="Veneault-Fourrey C."/>
            <person name="LaButti K."/>
            <person name="Lindquist E.A."/>
            <person name="Lipzen A."/>
            <person name="Lundell T."/>
            <person name="Morin E."/>
            <person name="Murat C."/>
            <person name="Sun H."/>
            <person name="Tunlid A."/>
            <person name="Henrissat B."/>
            <person name="Grigoriev I.V."/>
            <person name="Hibbett D.S."/>
            <person name="Martin F."/>
            <person name="Nordberg H.P."/>
            <person name="Cantor M.N."/>
            <person name="Hua S.X."/>
        </authorList>
    </citation>
    <scope>NUCLEOTIDE SEQUENCE [LARGE SCALE GENOMIC DNA]</scope>
    <source>
        <strain evidence="4 5">441</strain>
    </source>
</reference>
<evidence type="ECO:0000313" key="5">
    <source>
        <dbReference type="Proteomes" id="UP000054018"/>
    </source>
</evidence>
<dbReference type="OrthoDB" id="9983560at2759"/>
<dbReference type="InterPro" id="IPR016169">
    <property type="entry name" value="FAD-bd_PCMH_sub2"/>
</dbReference>
<dbReference type="InterPro" id="IPR050432">
    <property type="entry name" value="FAD-linked_Oxidoreductases_BP"/>
</dbReference>
<dbReference type="GO" id="GO:0016491">
    <property type="term" value="F:oxidoreductase activity"/>
    <property type="evidence" value="ECO:0007669"/>
    <property type="project" value="UniProtKB-KW"/>
</dbReference>
<name>A0A0C9Z997_9AGAM</name>